<dbReference type="FunFam" id="3.20.20.10:FF:000002">
    <property type="entry name" value="Alanine racemase"/>
    <property type="match status" value="1"/>
</dbReference>
<dbReference type="SUPFAM" id="SSF53244">
    <property type="entry name" value="MurD-like peptide ligases, peptide-binding domain"/>
    <property type="match status" value="1"/>
</dbReference>
<comment type="similarity">
    <text evidence="14">Belongs to the alanine racemase family.</text>
</comment>
<dbReference type="Pfam" id="PF08245">
    <property type="entry name" value="Mur_ligase_M"/>
    <property type="match status" value="1"/>
</dbReference>
<dbReference type="Pfam" id="PF01168">
    <property type="entry name" value="Ala_racemase_N"/>
    <property type="match status" value="1"/>
</dbReference>
<evidence type="ECO:0000313" key="18">
    <source>
        <dbReference type="EMBL" id="AKQ46879.1"/>
    </source>
</evidence>
<evidence type="ECO:0000256" key="10">
    <source>
        <dbReference type="ARBA" id="ARBA00022984"/>
    </source>
</evidence>
<keyword evidence="13" id="KW-0961">Cell wall biogenesis/degradation</keyword>
<dbReference type="InterPro" id="IPR000713">
    <property type="entry name" value="Mur_ligase_N"/>
</dbReference>
<dbReference type="STRING" id="1379910.TH63_16555"/>
<dbReference type="GO" id="GO:0005524">
    <property type="term" value="F:ATP binding"/>
    <property type="evidence" value="ECO:0007669"/>
    <property type="project" value="UniProtKB-KW"/>
</dbReference>
<dbReference type="InterPro" id="IPR005863">
    <property type="entry name" value="UDP-N-AcMur_synth"/>
</dbReference>
<feature type="active site" description="Proton acceptor; specific for D-alanine" evidence="14">
    <location>
        <position position="493"/>
    </location>
</feature>
<dbReference type="PRINTS" id="PR00992">
    <property type="entry name" value="ALARACEMASE"/>
</dbReference>
<feature type="domain" description="Alanine racemase C-terminal" evidence="17">
    <location>
        <begin position="699"/>
        <end position="823"/>
    </location>
</feature>
<dbReference type="Gene3D" id="3.90.190.20">
    <property type="entry name" value="Mur ligase, C-terminal domain"/>
    <property type="match status" value="1"/>
</dbReference>
<dbReference type="SUPFAM" id="SSF53623">
    <property type="entry name" value="MurD-like peptide ligases, catalytic domain"/>
    <property type="match status" value="1"/>
</dbReference>
<evidence type="ECO:0000256" key="9">
    <source>
        <dbReference type="ARBA" id="ARBA00022960"/>
    </source>
</evidence>
<dbReference type="InterPro" id="IPR029066">
    <property type="entry name" value="PLP-binding_barrel"/>
</dbReference>
<keyword evidence="3" id="KW-0963">Cytoplasm</keyword>
<dbReference type="RefSeq" id="WP_076606515.1">
    <property type="nucleotide sequence ID" value="NZ_CP010777.1"/>
</dbReference>
<sequence length="825" mass="91836">MFTFKEIAHVMGGTLAQWKANYPVQHLVTDSRKLVNAASSVFFAIRGEFHDGHQYLPELYAQGVRQFVVEDAAGIMDLAAYPEANILLVSSSIEAMQRLAAYHRRQFTLPVIGITGSNGKTIVKEWLAQLLSVSERVVKSPRSYNSQIGVPLSVWQINESHTVGVFEAGISRPGEMEKLADVLQPTLGIFTNLGSAHDEGFENRNQKLQEKLRLFTHVDKLIYCADQVPVHYAIQKAGLPGFTWSKAELPSAAADVQVKVLEMRQRKTKIRFHYQGHGQDLTLPFSDEASLENALHCLAALLYLGVAPEQMASRFERLTPVAMRLERKEAINGCYVIDDTYNNDVAGLRIALDVLAHQARRGRKTLILSDLLEAGMEEEALYQQVAQEISARGVDRVIGIGDIITRHQDLFPKGSEFYLGTDSFLGQLRPETFRQETILVKGARVFQFEKIVAALQQQVHGTMLEVNLDALVHNLNYYRSRLQPQTKIMVMVKAFAYGAGSYEIANLLQFHRVDYLAVAYTDEGVALREHGITLPIMVMNPSADSFLKMEQYALEPEIYSPDLLHRFLDYFPEKTPKTPRIHLKLDTGMHRLGFDAAELEEALAVLDQMPHVRVQSVFSHLAGADEALYNDFSREQIAQFTQMAARVEKSLGYTVTKHILNSAGIVRFGEEAAFDMVRLGIGLYGVESSGSDQGSLLTVGQLKTTVSQVKQIKAGDTVGYSRRGVADTDKQTATIAIGYADGYDRRFGNGVGEVLIHGQRAPIIGNVCMDMCMVDVTGLDVRADDEVLIFGEGLPLTELAARIGTIPYELLTNVSTRVKRVFYNE</sequence>
<evidence type="ECO:0000256" key="3">
    <source>
        <dbReference type="ARBA" id="ARBA00022490"/>
    </source>
</evidence>
<dbReference type="PATRIC" id="fig|1379910.4.peg.3611"/>
<dbReference type="HAMAP" id="MF_01201">
    <property type="entry name" value="Ala_racemase"/>
    <property type="match status" value="1"/>
</dbReference>
<dbReference type="Pfam" id="PF01225">
    <property type="entry name" value="Mur_ligase"/>
    <property type="match status" value="1"/>
</dbReference>
<dbReference type="Proteomes" id="UP000036458">
    <property type="component" value="Chromosome"/>
</dbReference>
<keyword evidence="4" id="KW-0436">Ligase</keyword>
<evidence type="ECO:0000313" key="19">
    <source>
        <dbReference type="Proteomes" id="UP000036458"/>
    </source>
</evidence>
<dbReference type="SUPFAM" id="SSF63418">
    <property type="entry name" value="MurE/MurF N-terminal domain"/>
    <property type="match status" value="1"/>
</dbReference>
<dbReference type="SUPFAM" id="SSF51419">
    <property type="entry name" value="PLP-binding barrel"/>
    <property type="match status" value="1"/>
</dbReference>
<dbReference type="NCBIfam" id="TIGR01143">
    <property type="entry name" value="murF"/>
    <property type="match status" value="1"/>
</dbReference>
<dbReference type="GO" id="GO:0030170">
    <property type="term" value="F:pyridoxal phosphate binding"/>
    <property type="evidence" value="ECO:0007669"/>
    <property type="project" value="UniProtKB-UniRule"/>
</dbReference>
<name>A0A0H4VSW6_9BACT</name>
<keyword evidence="5" id="KW-0132">Cell division</keyword>
<evidence type="ECO:0000256" key="14">
    <source>
        <dbReference type="HAMAP-Rule" id="MF_01201"/>
    </source>
</evidence>
<dbReference type="GO" id="GO:0071555">
    <property type="term" value="P:cell wall organization"/>
    <property type="evidence" value="ECO:0007669"/>
    <property type="project" value="UniProtKB-KW"/>
</dbReference>
<dbReference type="Pfam" id="PF00842">
    <property type="entry name" value="Ala_racemase_C"/>
    <property type="match status" value="1"/>
</dbReference>
<dbReference type="CDD" id="cd00430">
    <property type="entry name" value="PLPDE_III_AR"/>
    <property type="match status" value="1"/>
</dbReference>
<evidence type="ECO:0000256" key="6">
    <source>
        <dbReference type="ARBA" id="ARBA00022741"/>
    </source>
</evidence>
<dbReference type="InterPro" id="IPR013221">
    <property type="entry name" value="Mur_ligase_cen"/>
</dbReference>
<dbReference type="Gene3D" id="3.40.1390.10">
    <property type="entry name" value="MurE/MurF, N-terminal domain"/>
    <property type="match status" value="1"/>
</dbReference>
<evidence type="ECO:0000256" key="4">
    <source>
        <dbReference type="ARBA" id="ARBA00022598"/>
    </source>
</evidence>
<dbReference type="GO" id="GO:0008784">
    <property type="term" value="F:alanine racemase activity"/>
    <property type="evidence" value="ECO:0007669"/>
    <property type="project" value="UniProtKB-UniRule"/>
</dbReference>
<dbReference type="InterPro" id="IPR051046">
    <property type="entry name" value="MurCDEF_CellWall_CoF430Synth"/>
</dbReference>
<evidence type="ECO:0000256" key="11">
    <source>
        <dbReference type="ARBA" id="ARBA00023235"/>
    </source>
</evidence>
<comment type="pathway">
    <text evidence="14">Amino-acid biosynthesis; D-alanine biosynthesis; D-alanine from L-alanine: step 1/1.</text>
</comment>
<dbReference type="InterPro" id="IPR000821">
    <property type="entry name" value="Ala_racemase"/>
</dbReference>
<dbReference type="Gene3D" id="3.20.20.10">
    <property type="entry name" value="Alanine racemase"/>
    <property type="match status" value="1"/>
</dbReference>
<evidence type="ECO:0000256" key="7">
    <source>
        <dbReference type="ARBA" id="ARBA00022840"/>
    </source>
</evidence>
<dbReference type="InterPro" id="IPR004101">
    <property type="entry name" value="Mur_ligase_C"/>
</dbReference>
<dbReference type="EC" id="5.1.1.1" evidence="14"/>
<dbReference type="GO" id="GO:0009252">
    <property type="term" value="P:peptidoglycan biosynthetic process"/>
    <property type="evidence" value="ECO:0007669"/>
    <property type="project" value="UniProtKB-KW"/>
</dbReference>
<evidence type="ECO:0000256" key="1">
    <source>
        <dbReference type="ARBA" id="ARBA00000316"/>
    </source>
</evidence>
<evidence type="ECO:0000259" key="17">
    <source>
        <dbReference type="SMART" id="SM01005"/>
    </source>
</evidence>
<evidence type="ECO:0000256" key="16">
    <source>
        <dbReference type="PIRSR" id="PIRSR600821-52"/>
    </source>
</evidence>
<dbReference type="AlphaFoldDB" id="A0A0H4VSW6"/>
<proteinExistence type="inferred from homology"/>
<protein>
    <recommendedName>
        <fullName evidence="14">Alanine racemase</fullName>
        <ecNumber evidence="14">5.1.1.1</ecNumber>
    </recommendedName>
</protein>
<dbReference type="GO" id="GO:0008360">
    <property type="term" value="P:regulation of cell shape"/>
    <property type="evidence" value="ECO:0007669"/>
    <property type="project" value="UniProtKB-KW"/>
</dbReference>
<dbReference type="PANTHER" id="PTHR43024:SF1">
    <property type="entry name" value="UDP-N-ACETYLMURAMOYL-TRIPEPTIDE--D-ALANYL-D-ALANINE LIGASE"/>
    <property type="match status" value="1"/>
</dbReference>
<dbReference type="GO" id="GO:0047480">
    <property type="term" value="F:UDP-N-acetylmuramoyl-tripeptide-D-alanyl-D-alanine ligase activity"/>
    <property type="evidence" value="ECO:0007669"/>
    <property type="project" value="InterPro"/>
</dbReference>
<feature type="binding site" evidence="14 16">
    <location>
        <position position="591"/>
    </location>
    <ligand>
        <name>substrate</name>
    </ligand>
</feature>
<organism evidence="18 19">
    <name type="scientific">Rufibacter radiotolerans</name>
    <dbReference type="NCBI Taxonomy" id="1379910"/>
    <lineage>
        <taxon>Bacteria</taxon>
        <taxon>Pseudomonadati</taxon>
        <taxon>Bacteroidota</taxon>
        <taxon>Cytophagia</taxon>
        <taxon>Cytophagales</taxon>
        <taxon>Hymenobacteraceae</taxon>
        <taxon>Rufibacter</taxon>
    </lineage>
</organism>
<dbReference type="NCBIfam" id="NF008897">
    <property type="entry name" value="PRK11930.1"/>
    <property type="match status" value="1"/>
</dbReference>
<dbReference type="InterPro" id="IPR036615">
    <property type="entry name" value="Mur_ligase_C_dom_sf"/>
</dbReference>
<gene>
    <name evidence="18" type="ORF">TH63_16555</name>
</gene>
<dbReference type="GO" id="GO:0051301">
    <property type="term" value="P:cell division"/>
    <property type="evidence" value="ECO:0007669"/>
    <property type="project" value="UniProtKB-KW"/>
</dbReference>
<comment type="function">
    <text evidence="14">Catalyzes the interconversion of L-alanine and D-alanine. May also act on other amino acids.</text>
</comment>
<comment type="cofactor">
    <cofactor evidence="2 14 15">
        <name>pyridoxal 5'-phosphate</name>
        <dbReference type="ChEBI" id="CHEBI:597326"/>
    </cofactor>
</comment>
<dbReference type="InterPro" id="IPR001608">
    <property type="entry name" value="Ala_racemase_N"/>
</dbReference>
<keyword evidence="12" id="KW-0131">Cell cycle</keyword>
<dbReference type="SUPFAM" id="SSF50621">
    <property type="entry name" value="Alanine racemase C-terminal domain-like"/>
    <property type="match status" value="1"/>
</dbReference>
<dbReference type="UniPathway" id="UPA00042">
    <property type="reaction ID" value="UER00497"/>
</dbReference>
<dbReference type="SMART" id="SM01005">
    <property type="entry name" value="Ala_racemase_C"/>
    <property type="match status" value="1"/>
</dbReference>
<dbReference type="GO" id="GO:0030632">
    <property type="term" value="P:D-alanine biosynthetic process"/>
    <property type="evidence" value="ECO:0007669"/>
    <property type="project" value="UniProtKB-UniRule"/>
</dbReference>
<dbReference type="NCBIfam" id="TIGR00492">
    <property type="entry name" value="alr"/>
    <property type="match status" value="1"/>
</dbReference>
<dbReference type="InterPro" id="IPR035911">
    <property type="entry name" value="MurE/MurF_N"/>
</dbReference>
<keyword evidence="11 14" id="KW-0413">Isomerase</keyword>
<keyword evidence="10" id="KW-0573">Peptidoglycan synthesis</keyword>
<dbReference type="Gene3D" id="2.40.37.10">
    <property type="entry name" value="Lyase, Ornithine Decarboxylase, Chain A, domain 1"/>
    <property type="match status" value="1"/>
</dbReference>
<accession>A0A0H4VSW6</accession>
<evidence type="ECO:0000256" key="13">
    <source>
        <dbReference type="ARBA" id="ARBA00023316"/>
    </source>
</evidence>
<feature type="binding site" evidence="14 16">
    <location>
        <position position="769"/>
    </location>
    <ligand>
        <name>substrate</name>
    </ligand>
</feature>
<dbReference type="OrthoDB" id="9801978at2"/>
<dbReference type="Gene3D" id="3.40.1190.10">
    <property type="entry name" value="Mur-like, catalytic domain"/>
    <property type="match status" value="1"/>
</dbReference>
<dbReference type="KEGG" id="ruf:TH63_16555"/>
<dbReference type="PANTHER" id="PTHR43024">
    <property type="entry name" value="UDP-N-ACETYLMURAMOYL-TRIPEPTIDE--D-ALANYL-D-ALANINE LIGASE"/>
    <property type="match status" value="1"/>
</dbReference>
<reference evidence="18 19" key="1">
    <citation type="submission" date="2015-01" db="EMBL/GenBank/DDBJ databases">
        <title>Rufibacter sp./DG31D/ whole genome sequencing.</title>
        <authorList>
            <person name="Kim M.K."/>
            <person name="Srinivasan S."/>
            <person name="Lee J.-J."/>
        </authorList>
    </citation>
    <scope>NUCLEOTIDE SEQUENCE [LARGE SCALE GENOMIC DNA]</scope>
    <source>
        <strain evidence="18 19">DG31D</strain>
    </source>
</reference>
<evidence type="ECO:0000256" key="2">
    <source>
        <dbReference type="ARBA" id="ARBA00001933"/>
    </source>
</evidence>
<evidence type="ECO:0000256" key="5">
    <source>
        <dbReference type="ARBA" id="ARBA00022618"/>
    </source>
</evidence>
<evidence type="ECO:0000256" key="12">
    <source>
        <dbReference type="ARBA" id="ARBA00023306"/>
    </source>
</evidence>
<dbReference type="InterPro" id="IPR036565">
    <property type="entry name" value="Mur-like_cat_sf"/>
</dbReference>
<evidence type="ECO:0000256" key="15">
    <source>
        <dbReference type="PIRSR" id="PIRSR600821-50"/>
    </source>
</evidence>
<feature type="modified residue" description="N6-(pyridoxal phosphate)lysine" evidence="14 15">
    <location>
        <position position="493"/>
    </location>
</feature>
<feature type="active site" description="Proton acceptor; specific for L-alanine" evidence="14">
    <location>
        <position position="720"/>
    </location>
</feature>
<evidence type="ECO:0000256" key="8">
    <source>
        <dbReference type="ARBA" id="ARBA00022898"/>
    </source>
</evidence>
<keyword evidence="6" id="KW-0547">Nucleotide-binding</keyword>
<dbReference type="InterPro" id="IPR011079">
    <property type="entry name" value="Ala_racemase_C"/>
</dbReference>
<dbReference type="InterPro" id="IPR009006">
    <property type="entry name" value="Ala_racemase/Decarboxylase_C"/>
</dbReference>
<keyword evidence="7" id="KW-0067">ATP-binding</keyword>
<keyword evidence="8 14" id="KW-0663">Pyridoxal phosphate</keyword>
<dbReference type="Pfam" id="PF02875">
    <property type="entry name" value="Mur_ligase_C"/>
    <property type="match status" value="1"/>
</dbReference>
<keyword evidence="19" id="KW-1185">Reference proteome</keyword>
<keyword evidence="9" id="KW-0133">Cell shape</keyword>
<comment type="catalytic activity">
    <reaction evidence="1 14">
        <text>L-alanine = D-alanine</text>
        <dbReference type="Rhea" id="RHEA:20249"/>
        <dbReference type="ChEBI" id="CHEBI:57416"/>
        <dbReference type="ChEBI" id="CHEBI:57972"/>
        <dbReference type="EC" id="5.1.1.1"/>
    </reaction>
</comment>
<dbReference type="EMBL" id="CP010777">
    <property type="protein sequence ID" value="AKQ46879.1"/>
    <property type="molecule type" value="Genomic_DNA"/>
</dbReference>